<feature type="region of interest" description="Disordered" evidence="1">
    <location>
        <begin position="277"/>
        <end position="343"/>
    </location>
</feature>
<feature type="compositionally biased region" description="Low complexity" evidence="1">
    <location>
        <begin position="359"/>
        <end position="369"/>
    </location>
</feature>
<feature type="compositionally biased region" description="Basic and acidic residues" evidence="1">
    <location>
        <begin position="372"/>
        <end position="383"/>
    </location>
</feature>
<evidence type="ECO:0000256" key="1">
    <source>
        <dbReference type="SAM" id="MobiDB-lite"/>
    </source>
</evidence>
<keyword evidence="2" id="KW-0472">Membrane</keyword>
<dbReference type="RefSeq" id="XP_009064457.1">
    <property type="nucleotide sequence ID" value="XM_009066209.1"/>
</dbReference>
<feature type="compositionally biased region" description="Polar residues" evidence="1">
    <location>
        <begin position="507"/>
        <end position="534"/>
    </location>
</feature>
<dbReference type="EMBL" id="KB203382">
    <property type="protein sequence ID" value="ESO84835.1"/>
    <property type="molecule type" value="Genomic_DNA"/>
</dbReference>
<feature type="compositionally biased region" description="Polar residues" evidence="1">
    <location>
        <begin position="236"/>
        <end position="246"/>
    </location>
</feature>
<dbReference type="Proteomes" id="UP000030746">
    <property type="component" value="Unassembled WGS sequence"/>
</dbReference>
<feature type="compositionally biased region" description="Basic and acidic residues" evidence="1">
    <location>
        <begin position="249"/>
        <end position="260"/>
    </location>
</feature>
<feature type="transmembrane region" description="Helical" evidence="2">
    <location>
        <begin position="166"/>
        <end position="191"/>
    </location>
</feature>
<feature type="compositionally biased region" description="Polar residues" evidence="1">
    <location>
        <begin position="390"/>
        <end position="399"/>
    </location>
</feature>
<sequence length="548" mass="62075">MPLQCGQFFDQGRWEVRQYCYDSTIRGCEEHILDCEEEQVISIDIPNFHVSYYKNKNYPECQTEKDECKNKPTCCRYINSSVTIRATRLTANDGTKLINFIKTECSFKSSCKTSFYSIGSLNLYDYIKYTYGCVLVTRGNVTIDCKTIEYGNKQAEKKTKESETNLAGIIGGTVGGLVVLVVIVIIIVVLVNRRRRRRPKDKVNENNYYSTVDDDSKGNSNYTYIDVDLDKVGYSKINNPGANQVKGSHAKDKNPKEEKRKNSKFKRQDFSFVERNFEKMNESKDARKRNVPNATANPERKEESEPANYTYIDDSIIKAPDTPSASAAKDGGQRNAAMGSSTAQYTKVDMKKVKFIPTNDNNVNLDNYNHIGLKDAPPKNKEQDPDDNYNHINSNFKNENSLPKGSNSNPSSNYNYTEIDRPQEDVIDDTYDQAQQGGERILNQRKKKELRTSDTYNHIGITNDNSLFKGANSEPDTYNHIGIKNGNSVYEEAEAMRDTYNHISVKNDNSVSKGAQSEPDTYNHIGINNDNSVSKGAKTFKPIQPTEN</sequence>
<dbReference type="CTD" id="20240840"/>
<dbReference type="AlphaFoldDB" id="V3ZQR4"/>
<accession>V3ZQR4</accession>
<evidence type="ECO:0000256" key="2">
    <source>
        <dbReference type="SAM" id="Phobius"/>
    </source>
</evidence>
<feature type="region of interest" description="Disordered" evidence="1">
    <location>
        <begin position="358"/>
        <end position="417"/>
    </location>
</feature>
<feature type="region of interest" description="Disordered" evidence="1">
    <location>
        <begin position="507"/>
        <end position="548"/>
    </location>
</feature>
<reference evidence="3 4" key="1">
    <citation type="journal article" date="2013" name="Nature">
        <title>Insights into bilaterian evolution from three spiralian genomes.</title>
        <authorList>
            <person name="Simakov O."/>
            <person name="Marletaz F."/>
            <person name="Cho S.J."/>
            <person name="Edsinger-Gonzales E."/>
            <person name="Havlak P."/>
            <person name="Hellsten U."/>
            <person name="Kuo D.H."/>
            <person name="Larsson T."/>
            <person name="Lv J."/>
            <person name="Arendt D."/>
            <person name="Savage R."/>
            <person name="Osoegawa K."/>
            <person name="de Jong P."/>
            <person name="Grimwood J."/>
            <person name="Chapman J.A."/>
            <person name="Shapiro H."/>
            <person name="Aerts A."/>
            <person name="Otillar R.P."/>
            <person name="Terry A.Y."/>
            <person name="Boore J.L."/>
            <person name="Grigoriev I.V."/>
            <person name="Lindberg D.R."/>
            <person name="Seaver E.C."/>
            <person name="Weisblat D.A."/>
            <person name="Putnam N.H."/>
            <person name="Rokhsar D.S."/>
        </authorList>
    </citation>
    <scope>NUCLEOTIDE SEQUENCE [LARGE SCALE GENOMIC DNA]</scope>
</reference>
<dbReference type="GeneID" id="20240840"/>
<name>V3ZQR4_LOTGI</name>
<dbReference type="OrthoDB" id="10690367at2759"/>
<dbReference type="KEGG" id="lgi:LOTGIDRAFT_168323"/>
<evidence type="ECO:0000313" key="4">
    <source>
        <dbReference type="Proteomes" id="UP000030746"/>
    </source>
</evidence>
<feature type="compositionally biased region" description="Low complexity" evidence="1">
    <location>
        <begin position="400"/>
        <end position="416"/>
    </location>
</feature>
<gene>
    <name evidence="3" type="ORF">LOTGIDRAFT_168323</name>
</gene>
<keyword evidence="2" id="KW-0812">Transmembrane</keyword>
<evidence type="ECO:0000313" key="3">
    <source>
        <dbReference type="EMBL" id="ESO84835.1"/>
    </source>
</evidence>
<keyword evidence="4" id="KW-1185">Reference proteome</keyword>
<proteinExistence type="predicted"/>
<organism evidence="3 4">
    <name type="scientific">Lottia gigantea</name>
    <name type="common">Giant owl limpet</name>
    <dbReference type="NCBI Taxonomy" id="225164"/>
    <lineage>
        <taxon>Eukaryota</taxon>
        <taxon>Metazoa</taxon>
        <taxon>Spiralia</taxon>
        <taxon>Lophotrochozoa</taxon>
        <taxon>Mollusca</taxon>
        <taxon>Gastropoda</taxon>
        <taxon>Patellogastropoda</taxon>
        <taxon>Lottioidea</taxon>
        <taxon>Lottiidae</taxon>
        <taxon>Lottia</taxon>
    </lineage>
</organism>
<keyword evidence="2" id="KW-1133">Transmembrane helix</keyword>
<feature type="region of interest" description="Disordered" evidence="1">
    <location>
        <begin position="236"/>
        <end position="265"/>
    </location>
</feature>
<dbReference type="HOGENOM" id="CLU_497238_0_0_1"/>
<protein>
    <submittedName>
        <fullName evidence="3">Uncharacterized protein</fullName>
    </submittedName>
</protein>